<gene>
    <name evidence="1" type="ORF">DK880_00640</name>
</gene>
<proteinExistence type="predicted"/>
<dbReference type="EMBL" id="CP029619">
    <property type="protein sequence ID" value="AWN81954.1"/>
    <property type="molecule type" value="Genomic_DNA"/>
</dbReference>
<dbReference type="RefSeq" id="WP_109997357.1">
    <property type="nucleotide sequence ID" value="NZ_CP029619.1"/>
</dbReference>
<keyword evidence="2" id="KW-1185">Reference proteome</keyword>
<protein>
    <recommendedName>
        <fullName evidence="3">SPOR domain-containing protein</fullName>
    </recommendedName>
</protein>
<dbReference type="KEGG" id="cher:DK880_00640"/>
<organism evidence="1 2">
    <name type="scientific">Candidatus Cardinium hertigii</name>
    <dbReference type="NCBI Taxonomy" id="247481"/>
    <lineage>
        <taxon>Bacteria</taxon>
        <taxon>Pseudomonadati</taxon>
        <taxon>Bacteroidota</taxon>
        <taxon>Cytophagia</taxon>
        <taxon>Cytophagales</taxon>
        <taxon>Amoebophilaceae</taxon>
        <taxon>Candidatus Cardinium</taxon>
    </lineage>
</organism>
<evidence type="ECO:0008006" key="3">
    <source>
        <dbReference type="Google" id="ProtNLM"/>
    </source>
</evidence>
<evidence type="ECO:0000313" key="2">
    <source>
        <dbReference type="Proteomes" id="UP000245872"/>
    </source>
</evidence>
<dbReference type="Proteomes" id="UP000245872">
    <property type="component" value="Chromosome"/>
</dbReference>
<accession>A0A2Z3LHN4</accession>
<reference evidence="1 2" key="1">
    <citation type="submission" date="2018-05" db="EMBL/GenBank/DDBJ databases">
        <title>Candidatus Cardinium hertigii Genome Assembly.</title>
        <authorList>
            <person name="Showmaker K.C."/>
            <person name="Walden K.O."/>
            <person name="Fields C.J."/>
            <person name="Lambert K.N."/>
            <person name="Hudson M.E."/>
        </authorList>
    </citation>
    <scope>NUCLEOTIDE SEQUENCE [LARGE SCALE GENOMIC DNA]</scope>
    <source>
        <strain evidence="2">cHgTN10</strain>
    </source>
</reference>
<dbReference type="AlphaFoldDB" id="A0A2Z3LHN4"/>
<sequence>MAIRYFIGFFLLLFCLPVEVIGCFCFKAKKKIYSEDLSCHRMPFYTAKKGKKEAAGPLVLPHDQTSRLEECLAKRRLACERMPYLKGFTIQVYMGNSRATALSMQERAAALQTMYTPRLHYRQPNYVVQLGFFPERLEAYFVYVSLAKALPHVLLRPFMLKRKGYPLSLQNN</sequence>
<evidence type="ECO:0000313" key="1">
    <source>
        <dbReference type="EMBL" id="AWN81954.1"/>
    </source>
</evidence>
<name>A0A2Z3LHN4_9BACT</name>
<dbReference type="OrthoDB" id="2473397at2"/>